<keyword evidence="3" id="KW-1185">Reference proteome</keyword>
<evidence type="ECO:0000313" key="3">
    <source>
        <dbReference type="Proteomes" id="UP000808372"/>
    </source>
</evidence>
<proteinExistence type="predicted"/>
<evidence type="ECO:0000256" key="1">
    <source>
        <dbReference type="SAM" id="MobiDB-lite"/>
    </source>
</evidence>
<reference evidence="4" key="1">
    <citation type="submission" date="2025-08" db="UniProtKB">
        <authorList>
            <consortium name="RefSeq"/>
        </authorList>
    </citation>
    <scope>IDENTIFICATION</scope>
    <source>
        <tissue evidence="4">White muscle</tissue>
    </source>
</reference>
<protein>
    <submittedName>
        <fullName evidence="4">Uncharacterized protein C14orf132-like</fullName>
    </submittedName>
</protein>
<evidence type="ECO:0000313" key="4">
    <source>
        <dbReference type="RefSeq" id="XP_038818599.1"/>
    </source>
</evidence>
<keyword evidence="2" id="KW-0812">Transmembrane</keyword>
<keyword evidence="2" id="KW-0472">Membrane</keyword>
<evidence type="ECO:0000256" key="2">
    <source>
        <dbReference type="SAM" id="Phobius"/>
    </source>
</evidence>
<accession>A0A8U0P786</accession>
<gene>
    <name evidence="4" type="primary">LOC120019383</name>
</gene>
<dbReference type="KEGG" id="snh:120019383"/>
<keyword evidence="2" id="KW-1133">Transmembrane helix</keyword>
<dbReference type="RefSeq" id="XP_038818599.1">
    <property type="nucleotide sequence ID" value="XM_038962671.1"/>
</dbReference>
<dbReference type="GeneID" id="120019383"/>
<feature type="transmembrane region" description="Helical" evidence="2">
    <location>
        <begin position="94"/>
        <end position="116"/>
    </location>
</feature>
<name>A0A8U0P786_SALNM</name>
<dbReference type="AlphaFoldDB" id="A0A8U0P786"/>
<feature type="region of interest" description="Disordered" evidence="1">
    <location>
        <begin position="34"/>
        <end position="66"/>
    </location>
</feature>
<dbReference type="Proteomes" id="UP000808372">
    <property type="component" value="Chromosome 24"/>
</dbReference>
<organism evidence="3 4">
    <name type="scientific">Salvelinus namaycush</name>
    <name type="common">Lake trout</name>
    <name type="synonym">Salmo namaycush</name>
    <dbReference type="NCBI Taxonomy" id="8040"/>
    <lineage>
        <taxon>Eukaryota</taxon>
        <taxon>Metazoa</taxon>
        <taxon>Chordata</taxon>
        <taxon>Craniata</taxon>
        <taxon>Vertebrata</taxon>
        <taxon>Euteleostomi</taxon>
        <taxon>Actinopterygii</taxon>
        <taxon>Neopterygii</taxon>
        <taxon>Teleostei</taxon>
        <taxon>Protacanthopterygii</taxon>
        <taxon>Salmoniformes</taxon>
        <taxon>Salmonidae</taxon>
        <taxon>Salmoninae</taxon>
        <taxon>Salvelinus</taxon>
    </lineage>
</organism>
<sequence length="118" mass="12815">MDRDSAVLASGGSCFHHWGIRTEKSFDCAEQELTSHKGGRAKRPESVMAGAFMDSPNDDDSTDHSLFNSSASVHAASMAAHDQPEREPMSRDAIWLWIAITATIGNIVVVGVVYAFTF</sequence>